<evidence type="ECO:0000313" key="2">
    <source>
        <dbReference type="EMBL" id="KAK9953780.1"/>
    </source>
</evidence>
<organism evidence="2 3">
    <name type="scientific">Culter alburnus</name>
    <name type="common">Topmouth culter</name>
    <dbReference type="NCBI Taxonomy" id="194366"/>
    <lineage>
        <taxon>Eukaryota</taxon>
        <taxon>Metazoa</taxon>
        <taxon>Chordata</taxon>
        <taxon>Craniata</taxon>
        <taxon>Vertebrata</taxon>
        <taxon>Euteleostomi</taxon>
        <taxon>Actinopterygii</taxon>
        <taxon>Neopterygii</taxon>
        <taxon>Teleostei</taxon>
        <taxon>Ostariophysi</taxon>
        <taxon>Cypriniformes</taxon>
        <taxon>Xenocyprididae</taxon>
        <taxon>Xenocypridinae</taxon>
        <taxon>Culter</taxon>
    </lineage>
</organism>
<dbReference type="AlphaFoldDB" id="A0AAW1YX64"/>
<evidence type="ECO:0000313" key="3">
    <source>
        <dbReference type="Proteomes" id="UP001479290"/>
    </source>
</evidence>
<protein>
    <submittedName>
        <fullName evidence="2">Uncharacterized protein</fullName>
    </submittedName>
</protein>
<proteinExistence type="predicted"/>
<name>A0AAW1YX64_CULAL</name>
<reference evidence="2 3" key="1">
    <citation type="submission" date="2024-05" db="EMBL/GenBank/DDBJ databases">
        <title>A high-quality chromosomal-level genome assembly of Topmouth culter (Culter alburnus).</title>
        <authorList>
            <person name="Zhao H."/>
        </authorList>
    </citation>
    <scope>NUCLEOTIDE SEQUENCE [LARGE SCALE GENOMIC DNA]</scope>
    <source>
        <strain evidence="2">CATC2023</strain>
        <tissue evidence="2">Muscle</tissue>
    </source>
</reference>
<evidence type="ECO:0000256" key="1">
    <source>
        <dbReference type="SAM" id="MobiDB-lite"/>
    </source>
</evidence>
<comment type="caution">
    <text evidence="2">The sequence shown here is derived from an EMBL/GenBank/DDBJ whole genome shotgun (WGS) entry which is preliminary data.</text>
</comment>
<feature type="compositionally biased region" description="Basic and acidic residues" evidence="1">
    <location>
        <begin position="13"/>
        <end position="27"/>
    </location>
</feature>
<gene>
    <name evidence="2" type="ORF">ABG768_015907</name>
</gene>
<accession>A0AAW1YX64</accession>
<sequence length="115" mass="13099">MAGDLTAWRRKRTEGETQEREERETNGRDVNCLSSRTSVFAVPHCSRLSSASQLMLIKICKWRRTADLKSAPPGDLDQCGHGCGKLLRFSLGQWREYSCFLKRSSWDGFTGFIHS</sequence>
<dbReference type="Proteomes" id="UP001479290">
    <property type="component" value="Unassembled WGS sequence"/>
</dbReference>
<feature type="region of interest" description="Disordered" evidence="1">
    <location>
        <begin position="1"/>
        <end position="28"/>
    </location>
</feature>
<keyword evidence="3" id="KW-1185">Reference proteome</keyword>
<dbReference type="EMBL" id="JAWDJR010000022">
    <property type="protein sequence ID" value="KAK9953780.1"/>
    <property type="molecule type" value="Genomic_DNA"/>
</dbReference>